<dbReference type="GO" id="GO:0051205">
    <property type="term" value="P:protein insertion into membrane"/>
    <property type="evidence" value="ECO:0007669"/>
    <property type="project" value="UniProtKB-UniRule"/>
</dbReference>
<name>A0A4P6X1D3_HYDPS</name>
<keyword evidence="1 4" id="KW-0732">Signal</keyword>
<keyword evidence="3 4" id="KW-0998">Cell outer membrane</keyword>
<evidence type="ECO:0000256" key="5">
    <source>
        <dbReference type="SAM" id="MobiDB-lite"/>
    </source>
</evidence>
<dbReference type="GO" id="GO:1990063">
    <property type="term" value="C:Bam protein complex"/>
    <property type="evidence" value="ECO:0007669"/>
    <property type="project" value="TreeGrafter"/>
</dbReference>
<organism evidence="7 8">
    <name type="scientific">Hydrogenophaga pseudoflava</name>
    <name type="common">Pseudomonas carboxydoflava</name>
    <dbReference type="NCBI Taxonomy" id="47421"/>
    <lineage>
        <taxon>Bacteria</taxon>
        <taxon>Pseudomonadati</taxon>
        <taxon>Pseudomonadota</taxon>
        <taxon>Betaproteobacteria</taxon>
        <taxon>Burkholderiales</taxon>
        <taxon>Comamonadaceae</taxon>
        <taxon>Hydrogenophaga</taxon>
    </lineage>
</organism>
<dbReference type="Pfam" id="PF04355">
    <property type="entry name" value="BamE"/>
    <property type="match status" value="1"/>
</dbReference>
<keyword evidence="8" id="KW-1185">Reference proteome</keyword>
<proteinExistence type="inferred from homology"/>
<feature type="compositionally biased region" description="Basic and acidic residues" evidence="5">
    <location>
        <begin position="148"/>
        <end position="157"/>
    </location>
</feature>
<comment type="subcellular location">
    <subcellularLocation>
        <location evidence="4">Cell outer membrane</location>
    </subcellularLocation>
</comment>
<feature type="domain" description="Outer membrane protein assembly factor BamE" evidence="6">
    <location>
        <begin position="64"/>
        <end position="131"/>
    </location>
</feature>
<dbReference type="GO" id="GO:0043165">
    <property type="term" value="P:Gram-negative-bacterium-type cell outer membrane assembly"/>
    <property type="evidence" value="ECO:0007669"/>
    <property type="project" value="UniProtKB-UniRule"/>
</dbReference>
<dbReference type="EMBL" id="CP037867">
    <property type="protein sequence ID" value="QBM30362.1"/>
    <property type="molecule type" value="Genomic_DNA"/>
</dbReference>
<protein>
    <recommendedName>
        <fullName evidence="4">Outer membrane protein assembly factor BamE</fullName>
    </recommendedName>
</protein>
<comment type="similarity">
    <text evidence="4">Belongs to the BamE family.</text>
</comment>
<evidence type="ECO:0000259" key="6">
    <source>
        <dbReference type="Pfam" id="PF04355"/>
    </source>
</evidence>
<comment type="subunit">
    <text evidence="4">Part of the Bam complex.</text>
</comment>
<feature type="region of interest" description="Disordered" evidence="5">
    <location>
        <begin position="140"/>
        <end position="202"/>
    </location>
</feature>
<evidence type="ECO:0000256" key="1">
    <source>
        <dbReference type="ARBA" id="ARBA00022729"/>
    </source>
</evidence>
<evidence type="ECO:0000256" key="2">
    <source>
        <dbReference type="ARBA" id="ARBA00023136"/>
    </source>
</evidence>
<sequence>MRLSILNPLMQPQARIRSGAWPRSALVLAACMALGACSSVGEKMPSASSVAGFVTPYKVDVLQGNVVTREQAQALQPGMARDQVRGVLGSPLLASVFHADRWDYVFTLKRQGQPPQQRRLTVFFKGDIMDRIEADELPSETEFVSSLDSRRKTEKVPPLEATEEQLKAFQARNAGSAPAPAPAAPAAPSTSYPPLETSGAPR</sequence>
<dbReference type="PANTHER" id="PTHR37482">
    <property type="entry name" value="OUTER MEMBRANE PROTEIN ASSEMBLY FACTOR BAME"/>
    <property type="match status" value="1"/>
</dbReference>
<evidence type="ECO:0000256" key="3">
    <source>
        <dbReference type="ARBA" id="ARBA00023237"/>
    </source>
</evidence>
<evidence type="ECO:0000256" key="4">
    <source>
        <dbReference type="HAMAP-Rule" id="MF_00925"/>
    </source>
</evidence>
<dbReference type="InterPro" id="IPR026592">
    <property type="entry name" value="BamE"/>
</dbReference>
<comment type="function">
    <text evidence="4">Part of the outer membrane protein assembly complex, which is involved in assembly and insertion of beta-barrel proteins into the outer membrane.</text>
</comment>
<dbReference type="InterPro" id="IPR007450">
    <property type="entry name" value="BamE_dom"/>
</dbReference>
<dbReference type="PANTHER" id="PTHR37482:SF1">
    <property type="entry name" value="OUTER MEMBRANE PROTEIN ASSEMBLY FACTOR BAME"/>
    <property type="match status" value="1"/>
</dbReference>
<dbReference type="Gene3D" id="3.30.1450.10">
    <property type="match status" value="1"/>
</dbReference>
<dbReference type="KEGG" id="hpse:HPF_21935"/>
<evidence type="ECO:0000313" key="8">
    <source>
        <dbReference type="Proteomes" id="UP000293912"/>
    </source>
</evidence>
<keyword evidence="2 4" id="KW-0472">Membrane</keyword>
<reference evidence="7 8" key="1">
    <citation type="submission" date="2019-03" db="EMBL/GenBank/DDBJ databases">
        <authorList>
            <person name="Sebastian G."/>
            <person name="Baumann P."/>
            <person name="Ruckert C."/>
            <person name="Kalinowski J."/>
            <person name="Nebel B."/>
            <person name="Takors R."/>
            <person name="Blombach B."/>
        </authorList>
    </citation>
    <scope>NUCLEOTIDE SEQUENCE [LARGE SCALE GENOMIC DNA]</scope>
    <source>
        <strain evidence="7 8">DSM 1084</strain>
    </source>
</reference>
<dbReference type="AlphaFoldDB" id="A0A4P6X1D3"/>
<dbReference type="Proteomes" id="UP000293912">
    <property type="component" value="Chromosome"/>
</dbReference>
<dbReference type="InterPro" id="IPR037873">
    <property type="entry name" value="BamE-like"/>
</dbReference>
<gene>
    <name evidence="4 7" type="primary">bamE</name>
    <name evidence="7" type="ORF">HPF_21935</name>
</gene>
<evidence type="ECO:0000313" key="7">
    <source>
        <dbReference type="EMBL" id="QBM30362.1"/>
    </source>
</evidence>
<dbReference type="GO" id="GO:0030674">
    <property type="term" value="F:protein-macromolecule adaptor activity"/>
    <property type="evidence" value="ECO:0007669"/>
    <property type="project" value="TreeGrafter"/>
</dbReference>
<dbReference type="HAMAP" id="MF_00925">
    <property type="entry name" value="OM_assembly_BamE"/>
    <property type="match status" value="1"/>
</dbReference>
<accession>A0A4P6X1D3</accession>